<name>A0A532UZ92_UNCL8</name>
<dbReference type="GO" id="GO:0005737">
    <property type="term" value="C:cytoplasm"/>
    <property type="evidence" value="ECO:0007669"/>
    <property type="project" value="InterPro"/>
</dbReference>
<evidence type="ECO:0000256" key="5">
    <source>
        <dbReference type="ARBA" id="ARBA00011048"/>
    </source>
</evidence>
<evidence type="ECO:0000256" key="20">
    <source>
        <dbReference type="ARBA" id="ARBA00047685"/>
    </source>
</evidence>
<dbReference type="Gene3D" id="3.30.70.20">
    <property type="match status" value="1"/>
</dbReference>
<evidence type="ECO:0000256" key="22">
    <source>
        <dbReference type="ARBA" id="ARBA00049578"/>
    </source>
</evidence>
<keyword evidence="8" id="KW-0288">FMN</keyword>
<evidence type="ECO:0000256" key="7">
    <source>
        <dbReference type="ARBA" id="ARBA00022630"/>
    </source>
</evidence>
<comment type="caution">
    <text evidence="26">The sequence shown here is derived from an EMBL/GenBank/DDBJ whole genome shotgun (WGS) entry which is preliminary data.</text>
</comment>
<dbReference type="GO" id="GO:0051539">
    <property type="term" value="F:4 iron, 4 sulfur cluster binding"/>
    <property type="evidence" value="ECO:0007669"/>
    <property type="project" value="UniProtKB-KW"/>
</dbReference>
<evidence type="ECO:0000313" key="27">
    <source>
        <dbReference type="Proteomes" id="UP000319619"/>
    </source>
</evidence>
<evidence type="ECO:0000259" key="25">
    <source>
        <dbReference type="PROSITE" id="PS51379"/>
    </source>
</evidence>
<keyword evidence="13" id="KW-0521">NADP</keyword>
<evidence type="ECO:0000256" key="2">
    <source>
        <dbReference type="ARBA" id="ARBA00001966"/>
    </source>
</evidence>
<keyword evidence="15" id="KW-0408">Iron</keyword>
<dbReference type="Gene3D" id="3.50.50.60">
    <property type="entry name" value="FAD/NAD(P)-binding domain"/>
    <property type="match status" value="3"/>
</dbReference>
<dbReference type="GO" id="GO:0006212">
    <property type="term" value="P:uracil catabolic process"/>
    <property type="evidence" value="ECO:0007669"/>
    <property type="project" value="TreeGrafter"/>
</dbReference>
<evidence type="ECO:0000256" key="21">
    <source>
        <dbReference type="ARBA" id="ARBA00048792"/>
    </source>
</evidence>
<dbReference type="InterPro" id="IPR023753">
    <property type="entry name" value="FAD/NAD-binding_dom"/>
</dbReference>
<dbReference type="GO" id="GO:0004159">
    <property type="term" value="F:dihydropyrimidine dehydrogenase (NAD+) activity"/>
    <property type="evidence" value="ECO:0007669"/>
    <property type="project" value="UniProtKB-EC"/>
</dbReference>
<proteinExistence type="inferred from homology"/>
<evidence type="ECO:0000256" key="12">
    <source>
        <dbReference type="ARBA" id="ARBA00022827"/>
    </source>
</evidence>
<keyword evidence="11" id="KW-0547">Nucleotide-binding</keyword>
<evidence type="ECO:0000256" key="4">
    <source>
        <dbReference type="ARBA" id="ARBA00010804"/>
    </source>
</evidence>
<comment type="pathway">
    <text evidence="17">Amino-acid biosynthesis.</text>
</comment>
<protein>
    <recommendedName>
        <fullName evidence="24">dihydrouracil dehydrogenase (NAD(+))</fullName>
        <ecNumber evidence="24">1.3.1.1</ecNumber>
    </recommendedName>
    <alternativeName>
        <fullName evidence="19">Dihydrothymine dehydrogenase</fullName>
    </alternativeName>
    <alternativeName>
        <fullName evidence="18">Dihydrouracil dehydrogenase</fullName>
    </alternativeName>
</protein>
<dbReference type="PANTHER" id="PTHR43073">
    <property type="entry name" value="DIHYDROPYRIMIDINE DEHYDROGENASE [NADP(+)]"/>
    <property type="match status" value="1"/>
</dbReference>
<dbReference type="AlphaFoldDB" id="A0A532UZ92"/>
<evidence type="ECO:0000256" key="23">
    <source>
        <dbReference type="ARBA" id="ARBA00049714"/>
    </source>
</evidence>
<evidence type="ECO:0000256" key="24">
    <source>
        <dbReference type="ARBA" id="ARBA00049728"/>
    </source>
</evidence>
<dbReference type="Pfam" id="PF01180">
    <property type="entry name" value="DHO_dh"/>
    <property type="match status" value="1"/>
</dbReference>
<comment type="similarity">
    <text evidence="4">Belongs to the dihydropyrimidine dehydrogenase family.</text>
</comment>
<comment type="catalytic activity">
    <reaction evidence="20">
        <text>5,6-dihydrothymine + NAD(+) = thymine + NADH + H(+)</text>
        <dbReference type="Rhea" id="RHEA:28791"/>
        <dbReference type="ChEBI" id="CHEBI:15378"/>
        <dbReference type="ChEBI" id="CHEBI:17821"/>
        <dbReference type="ChEBI" id="CHEBI:27468"/>
        <dbReference type="ChEBI" id="CHEBI:57540"/>
        <dbReference type="ChEBI" id="CHEBI:57945"/>
        <dbReference type="EC" id="1.3.1.1"/>
    </reaction>
</comment>
<organism evidence="26 27">
    <name type="scientific">candidate division LCP-89 bacterium B3_LCP</name>
    <dbReference type="NCBI Taxonomy" id="2012998"/>
    <lineage>
        <taxon>Bacteria</taxon>
        <taxon>Pseudomonadati</taxon>
        <taxon>Bacteria division LCP-89</taxon>
    </lineage>
</organism>
<dbReference type="FunFam" id="3.20.20.70:FF:000027">
    <property type="entry name" value="Dihydropyrimidine dehydrogenase [NADP(+)]"/>
    <property type="match status" value="1"/>
</dbReference>
<dbReference type="Gene3D" id="3.20.20.70">
    <property type="entry name" value="Aldolase class I"/>
    <property type="match status" value="1"/>
</dbReference>
<dbReference type="GO" id="GO:0050661">
    <property type="term" value="F:NADP binding"/>
    <property type="evidence" value="ECO:0007669"/>
    <property type="project" value="TreeGrafter"/>
</dbReference>
<dbReference type="Proteomes" id="UP000319619">
    <property type="component" value="Unassembled WGS sequence"/>
</dbReference>
<evidence type="ECO:0000256" key="16">
    <source>
        <dbReference type="ARBA" id="ARBA00023014"/>
    </source>
</evidence>
<dbReference type="SUPFAM" id="SSF54862">
    <property type="entry name" value="4Fe-4S ferredoxins"/>
    <property type="match status" value="1"/>
</dbReference>
<evidence type="ECO:0000256" key="13">
    <source>
        <dbReference type="ARBA" id="ARBA00022857"/>
    </source>
</evidence>
<dbReference type="GO" id="GO:0006210">
    <property type="term" value="P:thymine catabolic process"/>
    <property type="evidence" value="ECO:0007669"/>
    <property type="project" value="TreeGrafter"/>
</dbReference>
<evidence type="ECO:0000256" key="6">
    <source>
        <dbReference type="ARBA" id="ARBA00022485"/>
    </source>
</evidence>
<dbReference type="SUPFAM" id="SSF51395">
    <property type="entry name" value="FMN-linked oxidoreductases"/>
    <property type="match status" value="1"/>
</dbReference>
<evidence type="ECO:0000256" key="19">
    <source>
        <dbReference type="ARBA" id="ARBA00032722"/>
    </source>
</evidence>
<comment type="subunit">
    <text evidence="23">Heterotetramer of 2 PreA and 2 PreT subunits.</text>
</comment>
<dbReference type="GO" id="GO:0002058">
    <property type="term" value="F:uracil binding"/>
    <property type="evidence" value="ECO:0007669"/>
    <property type="project" value="TreeGrafter"/>
</dbReference>
<evidence type="ECO:0000256" key="1">
    <source>
        <dbReference type="ARBA" id="ARBA00001917"/>
    </source>
</evidence>
<keyword evidence="7" id="KW-0285">Flavoprotein</keyword>
<evidence type="ECO:0000256" key="11">
    <source>
        <dbReference type="ARBA" id="ARBA00022741"/>
    </source>
</evidence>
<dbReference type="Pfam" id="PF14697">
    <property type="entry name" value="Fer4_21"/>
    <property type="match status" value="1"/>
</dbReference>
<comment type="cofactor">
    <cofactor evidence="3">
        <name>FAD</name>
        <dbReference type="ChEBI" id="CHEBI:57692"/>
    </cofactor>
</comment>
<dbReference type="SUPFAM" id="SSF51971">
    <property type="entry name" value="Nucleotide-binding domain"/>
    <property type="match status" value="1"/>
</dbReference>
<evidence type="ECO:0000256" key="9">
    <source>
        <dbReference type="ARBA" id="ARBA00022723"/>
    </source>
</evidence>
<comment type="cofactor">
    <cofactor evidence="1">
        <name>FMN</name>
        <dbReference type="ChEBI" id="CHEBI:58210"/>
    </cofactor>
</comment>
<accession>A0A532UZ92</accession>
<comment type="catalytic activity">
    <reaction evidence="21">
        <text>5,6-dihydrouracil + NAD(+) = uracil + NADH + H(+)</text>
        <dbReference type="Rhea" id="RHEA:20189"/>
        <dbReference type="ChEBI" id="CHEBI:15378"/>
        <dbReference type="ChEBI" id="CHEBI:15901"/>
        <dbReference type="ChEBI" id="CHEBI:17568"/>
        <dbReference type="ChEBI" id="CHEBI:57540"/>
        <dbReference type="ChEBI" id="CHEBI:57945"/>
        <dbReference type="EC" id="1.3.1.1"/>
    </reaction>
</comment>
<gene>
    <name evidence="26" type="ORF">CEE37_07895</name>
</gene>
<feature type="domain" description="4Fe-4S ferredoxin-type" evidence="25">
    <location>
        <begin position="814"/>
        <end position="844"/>
    </location>
</feature>
<dbReference type="InterPro" id="IPR036188">
    <property type="entry name" value="FAD/NAD-bd_sf"/>
</dbReference>
<dbReference type="InterPro" id="IPR028261">
    <property type="entry name" value="DPD_II"/>
</dbReference>
<dbReference type="PANTHER" id="PTHR43073:SF2">
    <property type="entry name" value="DIHYDROPYRIMIDINE DEHYDROGENASE [NADP(+)]"/>
    <property type="match status" value="1"/>
</dbReference>
<keyword evidence="10" id="KW-0677">Repeat</keyword>
<keyword evidence="12" id="KW-0274">FAD</keyword>
<keyword evidence="16" id="KW-0411">Iron-sulfur</keyword>
<evidence type="ECO:0000313" key="26">
    <source>
        <dbReference type="EMBL" id="TKJ40238.1"/>
    </source>
</evidence>
<keyword evidence="6" id="KW-0004">4Fe-4S</keyword>
<evidence type="ECO:0000256" key="8">
    <source>
        <dbReference type="ARBA" id="ARBA00022643"/>
    </source>
</evidence>
<dbReference type="Pfam" id="PF14691">
    <property type="entry name" value="Fer4_20"/>
    <property type="match status" value="1"/>
</dbReference>
<dbReference type="NCBIfam" id="NF006183">
    <property type="entry name" value="PRK08318.1"/>
    <property type="match status" value="1"/>
</dbReference>
<dbReference type="InterPro" id="IPR017896">
    <property type="entry name" value="4Fe4S_Fe-S-bd"/>
</dbReference>
<evidence type="ECO:0000256" key="15">
    <source>
        <dbReference type="ARBA" id="ARBA00023004"/>
    </source>
</evidence>
<comment type="similarity">
    <text evidence="5">In the N-terminal section; belongs to the NADH:flavin oxidoreductase/NADH oxidase family.</text>
</comment>
<dbReference type="PROSITE" id="PS51379">
    <property type="entry name" value="4FE4S_FER_2"/>
    <property type="match status" value="2"/>
</dbReference>
<comment type="cofactor">
    <cofactor evidence="2">
        <name>[4Fe-4S] cluster</name>
        <dbReference type="ChEBI" id="CHEBI:49883"/>
    </cofactor>
</comment>
<keyword evidence="9" id="KW-0479">Metal-binding</keyword>
<dbReference type="PRINTS" id="PR00419">
    <property type="entry name" value="ADXRDTASE"/>
</dbReference>
<dbReference type="Pfam" id="PF07992">
    <property type="entry name" value="Pyr_redox_2"/>
    <property type="match status" value="1"/>
</dbReference>
<dbReference type="InterPro" id="IPR009051">
    <property type="entry name" value="Helical_ferredxn"/>
</dbReference>
<sequence length="863" mass="93616">MPNNKIILTLQGAIQEAGRCLLCHDAPCNSGCGADTDPATFIFKLRMGNIKGAVRTMRRNNVLAATCAQVCPTCRLCEEGCSRSGIDEPIRISAIQAFLADYERREGMHVLHAPKPGNRKIAVIGSGPAGLSAATNLAMKGYAVTVLEKRSEPGGLLRYGIPDHRLDPDILNHEIDLIRNLGVKFECAKPVSSKTELNEFFNRDFDAIFLATGYDQPYDLGLLGEDLSGIMNWEEFLRLSKGEETRDDLREKVQGKRIVVVGGGSVAMDCAVTAKMLAADRVYAVSLEAMDELPADMDEKELAFREGVRFKSSCRLMGIQGENGRIKGVKGCEIRWKKPGWFVPENAQDVSGTEFSLPTDMLIKAIGAGFSPELQATLTSLNSKDGRLVTSVQNMQTSDPRIFAGGDMVASGKTVVTAVMDGKKAAEAIAEAFPLSTTVTVPLPKRPSLEIEFCGSKFINPFCLSASPVANTAEMVSRAFDAGWGGVVYKTLNIEREYKIVDPTPRLNALHHGDRRFIGLQNIEMVSERPLAQNLKDIDWLKKRYPDRIIISSIMGYSDEGWIELAKGSEDAGADMLELNFSCPQMAIEGAGHTIGQDYPALEHFTKVVKDNVSIPVIAKMTPNITDMLPPSIAAKQGGADAISAINTLRAITEVNLDTFAPMPTIQGRGSISGYSGPAVKPIALRFVAELAQSDELSLPVSGIGGIETWQDAAMFLLMGAANLQVTTGVMHYGYRIVESLIEGLEDYLESKKLESVTELIGRGLQYLVDPSEHHQTKHVISSVDVETCIGCGLCYIACHDGANQAIRIDSDTRTASVDEERCVGCLLCKHVCPVWDCISMKEIDGINVGGMHGDAIRFVGGK</sequence>
<keyword evidence="14" id="KW-0560">Oxidoreductase</keyword>
<dbReference type="PROSITE" id="PS00198">
    <property type="entry name" value="4FE4S_FER_1"/>
    <property type="match status" value="1"/>
</dbReference>
<reference evidence="26 27" key="1">
    <citation type="submission" date="2017-06" db="EMBL/GenBank/DDBJ databases">
        <title>Novel microbial phyla capable of carbon fixation and sulfur reduction in deep-sea sediments.</title>
        <authorList>
            <person name="Huang J."/>
            <person name="Baker B."/>
            <person name="Wang Y."/>
        </authorList>
    </citation>
    <scope>NUCLEOTIDE SEQUENCE [LARGE SCALE GENOMIC DNA]</scope>
    <source>
        <strain evidence="26">B3_LCP</strain>
    </source>
</reference>
<evidence type="ECO:0000256" key="14">
    <source>
        <dbReference type="ARBA" id="ARBA00023002"/>
    </source>
</evidence>
<dbReference type="InterPro" id="IPR013785">
    <property type="entry name" value="Aldolase_TIM"/>
</dbReference>
<evidence type="ECO:0000256" key="17">
    <source>
        <dbReference type="ARBA" id="ARBA00029440"/>
    </source>
</evidence>
<dbReference type="InterPro" id="IPR005720">
    <property type="entry name" value="Dihydroorotate_DH_cat"/>
</dbReference>
<evidence type="ECO:0000256" key="3">
    <source>
        <dbReference type="ARBA" id="ARBA00001974"/>
    </source>
</evidence>
<dbReference type="Gene3D" id="1.10.1060.10">
    <property type="entry name" value="Alpha-helical ferredoxin"/>
    <property type="match status" value="1"/>
</dbReference>
<evidence type="ECO:0000256" key="10">
    <source>
        <dbReference type="ARBA" id="ARBA00022737"/>
    </source>
</evidence>
<dbReference type="GO" id="GO:0046872">
    <property type="term" value="F:metal ion binding"/>
    <property type="evidence" value="ECO:0007669"/>
    <property type="project" value="UniProtKB-KW"/>
</dbReference>
<dbReference type="InterPro" id="IPR017900">
    <property type="entry name" value="4Fe4S_Fe_S_CS"/>
</dbReference>
<feature type="domain" description="4Fe-4S ferredoxin-type" evidence="25">
    <location>
        <begin position="780"/>
        <end position="812"/>
    </location>
</feature>
<comment type="function">
    <text evidence="22">Involved in pyrimidine base degradation. Catalyzes physiologically the reduction of uracil to 5,6-dihydrouracil (DHU) by using NADH as a specific cosubstrate. It also catalyzes the reverse reaction and the reduction of thymine to 5,6-dihydrothymine (DHT).</text>
</comment>
<evidence type="ECO:0000256" key="18">
    <source>
        <dbReference type="ARBA" id="ARBA00030119"/>
    </source>
</evidence>
<dbReference type="EC" id="1.3.1.1" evidence="24"/>
<dbReference type="EMBL" id="NJBN01000005">
    <property type="protein sequence ID" value="TKJ40238.1"/>
    <property type="molecule type" value="Genomic_DNA"/>
</dbReference>